<dbReference type="OrthoDB" id="7284377at2"/>
<dbReference type="Gene3D" id="1.10.10.60">
    <property type="entry name" value="Homeodomain-like"/>
    <property type="match status" value="1"/>
</dbReference>
<evidence type="ECO:0000256" key="1">
    <source>
        <dbReference type="ARBA" id="ARBA00023015"/>
    </source>
</evidence>
<keyword evidence="7" id="KW-1185">Reference proteome</keyword>
<evidence type="ECO:0000256" key="3">
    <source>
        <dbReference type="ARBA" id="ARBA00023163"/>
    </source>
</evidence>
<keyword evidence="2" id="KW-0238">DNA-binding</keyword>
<dbReference type="EMBL" id="QYUK01000016">
    <property type="protein sequence ID" value="RJF80591.1"/>
    <property type="molecule type" value="Genomic_DNA"/>
</dbReference>
<evidence type="ECO:0000313" key="7">
    <source>
        <dbReference type="Proteomes" id="UP000284605"/>
    </source>
</evidence>
<accession>A0A418VTW6</accession>
<gene>
    <name evidence="6" type="ORF">D3874_26085</name>
</gene>
<organism evidence="6 7">
    <name type="scientific">Oleomonas cavernae</name>
    <dbReference type="NCBI Taxonomy" id="2320859"/>
    <lineage>
        <taxon>Bacteria</taxon>
        <taxon>Pseudomonadati</taxon>
        <taxon>Pseudomonadota</taxon>
        <taxon>Alphaproteobacteria</taxon>
        <taxon>Acetobacterales</taxon>
        <taxon>Acetobacteraceae</taxon>
        <taxon>Oleomonas</taxon>
    </lineage>
</organism>
<comment type="caution">
    <text evidence="6">The sequence shown here is derived from an EMBL/GenBank/DDBJ whole genome shotgun (WGS) entry which is preliminary data.</text>
</comment>
<dbReference type="PRINTS" id="PR00032">
    <property type="entry name" value="HTHARAC"/>
</dbReference>
<dbReference type="InterPro" id="IPR009057">
    <property type="entry name" value="Homeodomain-like_sf"/>
</dbReference>
<name>A0A418VTW6_9PROT</name>
<reference evidence="6 7" key="1">
    <citation type="submission" date="2018-09" db="EMBL/GenBank/DDBJ databases">
        <authorList>
            <person name="Zhu H."/>
        </authorList>
    </citation>
    <scope>NUCLEOTIDE SEQUENCE [LARGE SCALE GENOMIC DNA]</scope>
    <source>
        <strain evidence="6 7">K1W22B-8</strain>
    </source>
</reference>
<evidence type="ECO:0000256" key="4">
    <source>
        <dbReference type="SAM" id="MobiDB-lite"/>
    </source>
</evidence>
<dbReference type="GO" id="GO:0003700">
    <property type="term" value="F:DNA-binding transcription factor activity"/>
    <property type="evidence" value="ECO:0007669"/>
    <property type="project" value="InterPro"/>
</dbReference>
<dbReference type="GO" id="GO:0005829">
    <property type="term" value="C:cytosol"/>
    <property type="evidence" value="ECO:0007669"/>
    <property type="project" value="TreeGrafter"/>
</dbReference>
<protein>
    <submittedName>
        <fullName evidence="6">AraC family transcriptional regulator</fullName>
    </submittedName>
</protein>
<feature type="region of interest" description="Disordered" evidence="4">
    <location>
        <begin position="1"/>
        <end position="21"/>
    </location>
</feature>
<dbReference type="PANTHER" id="PTHR47894:SF1">
    <property type="entry name" value="HTH-TYPE TRANSCRIPTIONAL REGULATOR VQSM"/>
    <property type="match status" value="1"/>
</dbReference>
<dbReference type="PANTHER" id="PTHR47894">
    <property type="entry name" value="HTH-TYPE TRANSCRIPTIONAL REGULATOR GADX"/>
    <property type="match status" value="1"/>
</dbReference>
<sequence length="348" mass="38917">MSPGRQGHEEGAAPAPRHPSISPRIFEGLVAAAHEFRPHRTADPAAGAPGPPTGLDERMTFRDFARQLTQYGRGLGDESLGLMNEPLALGSFHMTTQAVIGEADLHRVWRKYARFNSLVTHAYPIAVADTVDRVLVRWEAVDTTRCHPLFLYVQVLFLQRLSAWMVGRPAIDGTLHVNAQTAPYLDDWAPAIWGRPAPADFFGFSIPKETALLPNVRDHQALSAIMRRPAEYMLFVEETPRLSERVRRILTLRPGEIVSLEEVCCVLNMHSRTLMRRLADEEIRFVELRAQVKCEAAARLLTKSTLPIAEIAAQLGFAEPASFIRLFKRQMGMAPSAFRRQAAATGHW</sequence>
<dbReference type="RefSeq" id="WP_119782642.1">
    <property type="nucleotide sequence ID" value="NZ_QYUK01000016.1"/>
</dbReference>
<keyword evidence="3" id="KW-0804">Transcription</keyword>
<dbReference type="InterPro" id="IPR020449">
    <property type="entry name" value="Tscrpt_reg_AraC-type_HTH"/>
</dbReference>
<dbReference type="PROSITE" id="PS01124">
    <property type="entry name" value="HTH_ARAC_FAMILY_2"/>
    <property type="match status" value="1"/>
</dbReference>
<proteinExistence type="predicted"/>
<dbReference type="GO" id="GO:0000976">
    <property type="term" value="F:transcription cis-regulatory region binding"/>
    <property type="evidence" value="ECO:0007669"/>
    <property type="project" value="TreeGrafter"/>
</dbReference>
<evidence type="ECO:0000256" key="2">
    <source>
        <dbReference type="ARBA" id="ARBA00023125"/>
    </source>
</evidence>
<dbReference type="Proteomes" id="UP000284605">
    <property type="component" value="Unassembled WGS sequence"/>
</dbReference>
<feature type="domain" description="HTH araC/xylS-type" evidence="5">
    <location>
        <begin position="244"/>
        <end position="341"/>
    </location>
</feature>
<dbReference type="Pfam" id="PF12833">
    <property type="entry name" value="HTH_18"/>
    <property type="match status" value="1"/>
</dbReference>
<keyword evidence="1" id="KW-0805">Transcription regulation</keyword>
<evidence type="ECO:0000313" key="6">
    <source>
        <dbReference type="EMBL" id="RJF80591.1"/>
    </source>
</evidence>
<dbReference type="InterPro" id="IPR018060">
    <property type="entry name" value="HTH_AraC"/>
</dbReference>
<dbReference type="AlphaFoldDB" id="A0A418VTW6"/>
<dbReference type="SUPFAM" id="SSF46689">
    <property type="entry name" value="Homeodomain-like"/>
    <property type="match status" value="1"/>
</dbReference>
<feature type="compositionally biased region" description="Basic and acidic residues" evidence="4">
    <location>
        <begin position="1"/>
        <end position="11"/>
    </location>
</feature>
<dbReference type="SMART" id="SM00342">
    <property type="entry name" value="HTH_ARAC"/>
    <property type="match status" value="1"/>
</dbReference>
<evidence type="ECO:0000259" key="5">
    <source>
        <dbReference type="PROSITE" id="PS01124"/>
    </source>
</evidence>